<protein>
    <recommendedName>
        <fullName evidence="7">ABC transporter substrate-binding protein PnrA-like domain-containing protein</fullName>
    </recommendedName>
</protein>
<evidence type="ECO:0000256" key="6">
    <source>
        <dbReference type="ARBA" id="ARBA00023288"/>
    </source>
</evidence>
<dbReference type="InterPro" id="IPR028082">
    <property type="entry name" value="Peripla_BP_I"/>
</dbReference>
<evidence type="ECO:0000256" key="3">
    <source>
        <dbReference type="ARBA" id="ARBA00022475"/>
    </source>
</evidence>
<evidence type="ECO:0000256" key="4">
    <source>
        <dbReference type="ARBA" id="ARBA00022729"/>
    </source>
</evidence>
<dbReference type="AlphaFoldDB" id="A0A0F8Y817"/>
<name>A0A0F8Y817_9ZZZZ</name>
<gene>
    <name evidence="8" type="ORF">LCGC14_2853060</name>
</gene>
<dbReference type="Gene3D" id="3.40.50.2300">
    <property type="match status" value="2"/>
</dbReference>
<evidence type="ECO:0000256" key="2">
    <source>
        <dbReference type="ARBA" id="ARBA00008610"/>
    </source>
</evidence>
<comment type="caution">
    <text evidence="8">The sequence shown here is derived from an EMBL/GenBank/DDBJ whole genome shotgun (WGS) entry which is preliminary data.</text>
</comment>
<keyword evidence="6" id="KW-0449">Lipoprotein</keyword>
<sequence length="293" mass="31600">LVSGAEKAVAEYPNASLKVIEGGFNQAEWGEKIASLAATGEYNVIITSNPAMPFVILDITKVFPDQKFICFDAFYKGNSQMYTVLYNQVEQAYFLGYLGGLITGSSMAGANSDLKVGMVVAQQYPALDKMIVPGYKLGLQAVDPAITMDFRVIGNWYDANKAADLANSMIDSGVDVIATIAGGANQGVINACKERGKYVLYFDSNELAMAPGVIVGCGLLYQEKLVSEVLKEAIQGKVPYGEARIVTAEQGYVDFVDDDPLYIKSVAADVREAMDIVVRKIRSGELRLAAPEL</sequence>
<dbReference type="SUPFAM" id="SSF53822">
    <property type="entry name" value="Periplasmic binding protein-like I"/>
    <property type="match status" value="1"/>
</dbReference>
<organism evidence="8">
    <name type="scientific">marine sediment metagenome</name>
    <dbReference type="NCBI Taxonomy" id="412755"/>
    <lineage>
        <taxon>unclassified sequences</taxon>
        <taxon>metagenomes</taxon>
        <taxon>ecological metagenomes</taxon>
    </lineage>
</organism>
<proteinExistence type="inferred from homology"/>
<feature type="domain" description="ABC transporter substrate-binding protein PnrA-like" evidence="7">
    <location>
        <begin position="4"/>
        <end position="283"/>
    </location>
</feature>
<accession>A0A0F8Y817</accession>
<evidence type="ECO:0000256" key="5">
    <source>
        <dbReference type="ARBA" id="ARBA00023136"/>
    </source>
</evidence>
<evidence type="ECO:0000259" key="7">
    <source>
        <dbReference type="Pfam" id="PF02608"/>
    </source>
</evidence>
<dbReference type="PANTHER" id="PTHR34296:SF2">
    <property type="entry name" value="ABC TRANSPORTER GUANOSINE-BINDING PROTEIN NUPN"/>
    <property type="match status" value="1"/>
</dbReference>
<dbReference type="InterPro" id="IPR003760">
    <property type="entry name" value="PnrA-like"/>
</dbReference>
<reference evidence="8" key="1">
    <citation type="journal article" date="2015" name="Nature">
        <title>Complex archaea that bridge the gap between prokaryotes and eukaryotes.</title>
        <authorList>
            <person name="Spang A."/>
            <person name="Saw J.H."/>
            <person name="Jorgensen S.L."/>
            <person name="Zaremba-Niedzwiedzka K."/>
            <person name="Martijn J."/>
            <person name="Lind A.E."/>
            <person name="van Eijk R."/>
            <person name="Schleper C."/>
            <person name="Guy L."/>
            <person name="Ettema T.J."/>
        </authorList>
    </citation>
    <scope>NUCLEOTIDE SEQUENCE</scope>
</reference>
<dbReference type="GO" id="GO:0005886">
    <property type="term" value="C:plasma membrane"/>
    <property type="evidence" value="ECO:0007669"/>
    <property type="project" value="UniProtKB-SubCell"/>
</dbReference>
<dbReference type="InterPro" id="IPR050957">
    <property type="entry name" value="BMP_lipoprotein"/>
</dbReference>
<dbReference type="PANTHER" id="PTHR34296">
    <property type="entry name" value="TRANSCRIPTIONAL ACTIVATOR PROTEIN MED"/>
    <property type="match status" value="1"/>
</dbReference>
<feature type="non-terminal residue" evidence="8">
    <location>
        <position position="1"/>
    </location>
</feature>
<keyword evidence="4" id="KW-0732">Signal</keyword>
<keyword evidence="5" id="KW-0472">Membrane</keyword>
<evidence type="ECO:0000256" key="1">
    <source>
        <dbReference type="ARBA" id="ARBA00004193"/>
    </source>
</evidence>
<evidence type="ECO:0000313" key="8">
    <source>
        <dbReference type="EMBL" id="KKK77493.1"/>
    </source>
</evidence>
<comment type="subcellular location">
    <subcellularLocation>
        <location evidence="1">Cell membrane</location>
        <topology evidence="1">Lipid-anchor</topology>
    </subcellularLocation>
</comment>
<dbReference type="Pfam" id="PF02608">
    <property type="entry name" value="Bmp"/>
    <property type="match status" value="1"/>
</dbReference>
<keyword evidence="3" id="KW-1003">Cell membrane</keyword>
<comment type="similarity">
    <text evidence="2">Belongs to the BMP lipoprotein family.</text>
</comment>
<dbReference type="EMBL" id="LAZR01054931">
    <property type="protein sequence ID" value="KKK77493.1"/>
    <property type="molecule type" value="Genomic_DNA"/>
</dbReference>